<name>A0A0G1SKZ3_9BACT</name>
<keyword evidence="1" id="KW-1133">Transmembrane helix</keyword>
<reference evidence="2 3" key="1">
    <citation type="journal article" date="2015" name="Nature">
        <title>rRNA introns, odd ribosomes, and small enigmatic genomes across a large radiation of phyla.</title>
        <authorList>
            <person name="Brown C.T."/>
            <person name="Hug L.A."/>
            <person name="Thomas B.C."/>
            <person name="Sharon I."/>
            <person name="Castelle C.J."/>
            <person name="Singh A."/>
            <person name="Wilkins M.J."/>
            <person name="Williams K.H."/>
            <person name="Banfield J.F."/>
        </authorList>
    </citation>
    <scope>NUCLEOTIDE SEQUENCE [LARGE SCALE GENOMIC DNA]</scope>
</reference>
<dbReference type="Proteomes" id="UP000034391">
    <property type="component" value="Unassembled WGS sequence"/>
</dbReference>
<keyword evidence="1" id="KW-0812">Transmembrane</keyword>
<feature type="transmembrane region" description="Helical" evidence="1">
    <location>
        <begin position="114"/>
        <end position="137"/>
    </location>
</feature>
<dbReference type="AlphaFoldDB" id="A0A0G1SKZ3"/>
<gene>
    <name evidence="2" type="ORF">UX56_C0008G0012</name>
</gene>
<dbReference type="EMBL" id="LCMR01000008">
    <property type="protein sequence ID" value="KKU42738.1"/>
    <property type="molecule type" value="Genomic_DNA"/>
</dbReference>
<evidence type="ECO:0000313" key="3">
    <source>
        <dbReference type="Proteomes" id="UP000034391"/>
    </source>
</evidence>
<evidence type="ECO:0000313" key="2">
    <source>
        <dbReference type="EMBL" id="KKU42738.1"/>
    </source>
</evidence>
<accession>A0A0G1SKZ3</accession>
<proteinExistence type="predicted"/>
<organism evidence="2 3">
    <name type="scientific">Candidatus Azambacteria bacterium GW2011_GWD2_46_48</name>
    <dbReference type="NCBI Taxonomy" id="1618623"/>
    <lineage>
        <taxon>Bacteria</taxon>
        <taxon>Candidatus Azamiibacteriota</taxon>
    </lineage>
</organism>
<keyword evidence="1" id="KW-0472">Membrane</keyword>
<feature type="non-terminal residue" evidence="2">
    <location>
        <position position="1"/>
    </location>
</feature>
<evidence type="ECO:0000256" key="1">
    <source>
        <dbReference type="SAM" id="Phobius"/>
    </source>
</evidence>
<sequence>MAKRFYPKFDFNEQFAAFVGMVYRSAFDPRAAARDFQDNMFDYLAFLKKLPEHTLKLLEKFEKGDIGVKINIEEFIEVKEEIDRQNDVRILAGLTAITLLTSALVMNIEEARIFGISLGRIGLLIGFVLIIWLFNLVRKNK</sequence>
<feature type="transmembrane region" description="Helical" evidence="1">
    <location>
        <begin position="88"/>
        <end position="108"/>
    </location>
</feature>
<comment type="caution">
    <text evidence="2">The sequence shown here is derived from an EMBL/GenBank/DDBJ whole genome shotgun (WGS) entry which is preliminary data.</text>
</comment>
<protein>
    <submittedName>
        <fullName evidence="2">Uncharacterized protein</fullName>
    </submittedName>
</protein>